<reference evidence="3" key="2">
    <citation type="submission" date="2015-01" db="EMBL/GenBank/DDBJ databases">
        <title>Evolutionary Origins and Diversification of the Mycorrhizal Mutualists.</title>
        <authorList>
            <consortium name="DOE Joint Genome Institute"/>
            <consortium name="Mycorrhizal Genomics Consortium"/>
            <person name="Kohler A."/>
            <person name="Kuo A."/>
            <person name="Nagy L.G."/>
            <person name="Floudas D."/>
            <person name="Copeland A."/>
            <person name="Barry K.W."/>
            <person name="Cichocki N."/>
            <person name="Veneault-Fourrey C."/>
            <person name="LaButti K."/>
            <person name="Lindquist E.A."/>
            <person name="Lipzen A."/>
            <person name="Lundell T."/>
            <person name="Morin E."/>
            <person name="Murat C."/>
            <person name="Riley R."/>
            <person name="Ohm R."/>
            <person name="Sun H."/>
            <person name="Tunlid A."/>
            <person name="Henrissat B."/>
            <person name="Grigoriev I.V."/>
            <person name="Hibbett D.S."/>
            <person name="Martin F."/>
        </authorList>
    </citation>
    <scope>NUCLEOTIDE SEQUENCE [LARGE SCALE GENOMIC DNA]</scope>
    <source>
        <strain evidence="3">Foug A</strain>
    </source>
</reference>
<organism evidence="2 3">
    <name type="scientific">Scleroderma citrinum Foug A</name>
    <dbReference type="NCBI Taxonomy" id="1036808"/>
    <lineage>
        <taxon>Eukaryota</taxon>
        <taxon>Fungi</taxon>
        <taxon>Dikarya</taxon>
        <taxon>Basidiomycota</taxon>
        <taxon>Agaricomycotina</taxon>
        <taxon>Agaricomycetes</taxon>
        <taxon>Agaricomycetidae</taxon>
        <taxon>Boletales</taxon>
        <taxon>Sclerodermatineae</taxon>
        <taxon>Sclerodermataceae</taxon>
        <taxon>Scleroderma</taxon>
    </lineage>
</organism>
<dbReference type="HOGENOM" id="CLU_2062853_0_0_1"/>
<sequence>MSSGDCCYGVVLNSHREISGVVTAGVSGVIFNSACMYSLCRQTCARTLFTVPQMATSVVMTITSLVWKVIPAATLYAATAVITVAKLTINYAVRLGPHEEQWKRLHMISLLFVLLYVGI</sequence>
<dbReference type="Proteomes" id="UP000053989">
    <property type="component" value="Unassembled WGS sequence"/>
</dbReference>
<protein>
    <submittedName>
        <fullName evidence="2">Uncharacterized protein</fullName>
    </submittedName>
</protein>
<name>A0A0C3D3V4_9AGAM</name>
<proteinExistence type="predicted"/>
<gene>
    <name evidence="2" type="ORF">SCLCIDRAFT_685395</name>
</gene>
<dbReference type="InParanoid" id="A0A0C3D3V4"/>
<feature type="transmembrane region" description="Helical" evidence="1">
    <location>
        <begin position="18"/>
        <end position="40"/>
    </location>
</feature>
<evidence type="ECO:0000313" key="3">
    <source>
        <dbReference type="Proteomes" id="UP000053989"/>
    </source>
</evidence>
<feature type="transmembrane region" description="Helical" evidence="1">
    <location>
        <begin position="73"/>
        <end position="93"/>
    </location>
</feature>
<evidence type="ECO:0000313" key="2">
    <source>
        <dbReference type="EMBL" id="KIM51084.1"/>
    </source>
</evidence>
<dbReference type="EMBL" id="KN822287">
    <property type="protein sequence ID" value="KIM51084.1"/>
    <property type="molecule type" value="Genomic_DNA"/>
</dbReference>
<keyword evidence="3" id="KW-1185">Reference proteome</keyword>
<evidence type="ECO:0000256" key="1">
    <source>
        <dbReference type="SAM" id="Phobius"/>
    </source>
</evidence>
<accession>A0A0C3D3V4</accession>
<keyword evidence="1" id="KW-0472">Membrane</keyword>
<reference evidence="2 3" key="1">
    <citation type="submission" date="2014-04" db="EMBL/GenBank/DDBJ databases">
        <authorList>
            <consortium name="DOE Joint Genome Institute"/>
            <person name="Kuo A."/>
            <person name="Kohler A."/>
            <person name="Nagy L.G."/>
            <person name="Floudas D."/>
            <person name="Copeland A."/>
            <person name="Barry K.W."/>
            <person name="Cichocki N."/>
            <person name="Veneault-Fourrey C."/>
            <person name="LaButti K."/>
            <person name="Lindquist E.A."/>
            <person name="Lipzen A."/>
            <person name="Lundell T."/>
            <person name="Morin E."/>
            <person name="Murat C."/>
            <person name="Sun H."/>
            <person name="Tunlid A."/>
            <person name="Henrissat B."/>
            <person name="Grigoriev I.V."/>
            <person name="Hibbett D.S."/>
            <person name="Martin F."/>
            <person name="Nordberg H.P."/>
            <person name="Cantor M.N."/>
            <person name="Hua S.X."/>
        </authorList>
    </citation>
    <scope>NUCLEOTIDE SEQUENCE [LARGE SCALE GENOMIC DNA]</scope>
    <source>
        <strain evidence="2 3">Foug A</strain>
    </source>
</reference>
<dbReference type="AlphaFoldDB" id="A0A0C3D3V4"/>
<keyword evidence="1" id="KW-1133">Transmembrane helix</keyword>
<keyword evidence="1" id="KW-0812">Transmembrane</keyword>